<feature type="domain" description="AAA+ ATPase" evidence="1">
    <location>
        <begin position="292"/>
        <end position="441"/>
    </location>
</feature>
<dbReference type="AlphaFoldDB" id="A0ABD3NJ76"/>
<organism evidence="2 3">
    <name type="scientific">Cyclotella atomus</name>
    <dbReference type="NCBI Taxonomy" id="382360"/>
    <lineage>
        <taxon>Eukaryota</taxon>
        <taxon>Sar</taxon>
        <taxon>Stramenopiles</taxon>
        <taxon>Ochrophyta</taxon>
        <taxon>Bacillariophyta</taxon>
        <taxon>Coscinodiscophyceae</taxon>
        <taxon>Thalassiosirophycidae</taxon>
        <taxon>Stephanodiscales</taxon>
        <taxon>Stephanodiscaceae</taxon>
        <taxon>Cyclotella</taxon>
    </lineage>
</organism>
<dbReference type="InterPro" id="IPR027417">
    <property type="entry name" value="P-loop_NTPase"/>
</dbReference>
<reference evidence="2 3" key="1">
    <citation type="submission" date="2024-10" db="EMBL/GenBank/DDBJ databases">
        <title>Updated reference genomes for cyclostephanoid diatoms.</title>
        <authorList>
            <person name="Roberts W.R."/>
            <person name="Alverson A.J."/>
        </authorList>
    </citation>
    <scope>NUCLEOTIDE SEQUENCE [LARGE SCALE GENOMIC DNA]</scope>
    <source>
        <strain evidence="2 3">AJA010-31</strain>
    </source>
</reference>
<dbReference type="Gene3D" id="1.10.8.60">
    <property type="match status" value="1"/>
</dbReference>
<dbReference type="SUPFAM" id="SSF52540">
    <property type="entry name" value="P-loop containing nucleoside triphosphate hydrolases"/>
    <property type="match status" value="2"/>
</dbReference>
<dbReference type="InterPro" id="IPR050168">
    <property type="entry name" value="AAA_ATPase_domain"/>
</dbReference>
<dbReference type="Proteomes" id="UP001530400">
    <property type="component" value="Unassembled WGS sequence"/>
</dbReference>
<dbReference type="InterPro" id="IPR003593">
    <property type="entry name" value="AAA+_ATPase"/>
</dbReference>
<protein>
    <recommendedName>
        <fullName evidence="1">AAA+ ATPase domain-containing protein</fullName>
    </recommendedName>
</protein>
<accession>A0ABD3NJ76</accession>
<evidence type="ECO:0000313" key="2">
    <source>
        <dbReference type="EMBL" id="KAL3775969.1"/>
    </source>
</evidence>
<feature type="domain" description="AAA+ ATPase" evidence="1">
    <location>
        <begin position="618"/>
        <end position="764"/>
    </location>
</feature>
<dbReference type="EMBL" id="JALLPJ020001125">
    <property type="protein sequence ID" value="KAL3775969.1"/>
    <property type="molecule type" value="Genomic_DNA"/>
</dbReference>
<dbReference type="InterPro" id="IPR003959">
    <property type="entry name" value="ATPase_AAA_core"/>
</dbReference>
<evidence type="ECO:0000259" key="1">
    <source>
        <dbReference type="SMART" id="SM00382"/>
    </source>
</evidence>
<sequence>MADAMSTPTHDDLLSLLSIHRSCAEPQCREDDPTESQQQRRKATINVCDWGQVVTELPLRRNHVVCSMLAASSAIEKYYNSRSSGSAPLNFDDAFILLPMEAAAAKLRDAIQTYSISITGFVDAISNLWVVDAFESDSSANLVHVGTLLARQLVDQLHWDTGLMQAVLKYLSEEMYSDSKDGNGNMRIFASAKSAMLKIDKALWKLAESQALVELELMEGTIADITTLEERGSSHELTIPRPVADSSYIKQCLSEACLRDLILTKDTVDEAIETFAKSSSSNVSSCERYQPNVTALLAKGEEGCGKTFLLDSIQRRILDSPNVKLLCPTHQDFAGNTVGSSEDRWIALFSYAQSEMKQGNRVLVLLDDIDSLLSLDDSCDVSFTRHQVGRRCKALFLSMIDLLQSSSHCTQGHIMLVCTARTACKGIAGRFDRIFNLSQMDELRRRQLVVNCLSTGIEHQHATSALANHIVNRMLSLVVKHSAGRTALELSQFCRDAIFSQAVSTPEVINEDEHNASCSLMHTRLKYLDKLMQTKIPRSLRSGSLDGVVDMIVITPEELISRLELTEAGEVSLPLLGADAKRAYQSLMNVVITPLCRSEKISNLLYGGTSSSSECKAIRVGALLSGAAGVGKTSLAYHCASVAAQMSRVTLLDVSCTSLIHKEIGGSERAVHRLFEAVRAAAPCILLLDGIENVAPRRGNDCTTEGTMDRVLSTFLTEMDGINDGVSMSGNVGVIGITYNPDLIDPSLLRPGRLEKTIQLGSPDFKSRKELVARNIDGLEFDFTSAGYFDPKNKDDISDYVAMQSAGMSAVETIAICKEASMECLRELDFVVSGSTKPSLKYHHFKAAVDVMSGAEQTQTQRRS</sequence>
<dbReference type="SMART" id="SM00382">
    <property type="entry name" value="AAA"/>
    <property type="match status" value="2"/>
</dbReference>
<dbReference type="Gene3D" id="3.40.50.300">
    <property type="entry name" value="P-loop containing nucleotide triphosphate hydrolases"/>
    <property type="match status" value="2"/>
</dbReference>
<keyword evidence="3" id="KW-1185">Reference proteome</keyword>
<evidence type="ECO:0000313" key="3">
    <source>
        <dbReference type="Proteomes" id="UP001530400"/>
    </source>
</evidence>
<comment type="caution">
    <text evidence="2">The sequence shown here is derived from an EMBL/GenBank/DDBJ whole genome shotgun (WGS) entry which is preliminary data.</text>
</comment>
<dbReference type="Pfam" id="PF00004">
    <property type="entry name" value="AAA"/>
    <property type="match status" value="2"/>
</dbReference>
<gene>
    <name evidence="2" type="ORF">ACHAWO_012157</name>
</gene>
<proteinExistence type="predicted"/>
<dbReference type="PANTHER" id="PTHR23077">
    <property type="entry name" value="AAA-FAMILY ATPASE"/>
    <property type="match status" value="1"/>
</dbReference>
<name>A0ABD3NJ76_9STRA</name>